<sequence>MKHKILFSSLGLGTYLAPLVVLAQAAPPASEVSLGGLLTKFTTSLVNPAVGILMTLAVVAFFWGLVKYIYSAGAGKDEGKMIMVWGVVALFVMVSVWGLVAIIKTTIFGSTNYGTAPTVNSILPTTSGGASGAGAIIPDYDPATDTGRED</sequence>
<gene>
    <name evidence="3" type="ORF">A2571_02065</name>
</gene>
<evidence type="ECO:0000256" key="1">
    <source>
        <dbReference type="SAM" id="Phobius"/>
    </source>
</evidence>
<feature type="transmembrane region" description="Helical" evidence="1">
    <location>
        <begin position="49"/>
        <end position="70"/>
    </location>
</feature>
<dbReference type="STRING" id="1802438.A2571_02065"/>
<keyword evidence="1" id="KW-0812">Transmembrane</keyword>
<name>A0A1G2QEN8_9BACT</name>
<proteinExistence type="predicted"/>
<keyword evidence="2" id="KW-0732">Signal</keyword>
<organism evidence="3 4">
    <name type="scientific">Candidatus Vogelbacteria bacterium RIFOXYD1_FULL_44_32</name>
    <dbReference type="NCBI Taxonomy" id="1802438"/>
    <lineage>
        <taxon>Bacteria</taxon>
        <taxon>Candidatus Vogeliibacteriota</taxon>
    </lineage>
</organism>
<accession>A0A1G2QEN8</accession>
<comment type="caution">
    <text evidence="3">The sequence shown here is derived from an EMBL/GenBank/DDBJ whole genome shotgun (WGS) entry which is preliminary data.</text>
</comment>
<protein>
    <submittedName>
        <fullName evidence="3">Uncharacterized protein</fullName>
    </submittedName>
</protein>
<feature type="transmembrane region" description="Helical" evidence="1">
    <location>
        <begin position="82"/>
        <end position="103"/>
    </location>
</feature>
<keyword evidence="1" id="KW-0472">Membrane</keyword>
<dbReference type="Pfam" id="PF18895">
    <property type="entry name" value="T4SS_pilin"/>
    <property type="match status" value="1"/>
</dbReference>
<evidence type="ECO:0000256" key="2">
    <source>
        <dbReference type="SAM" id="SignalP"/>
    </source>
</evidence>
<dbReference type="AlphaFoldDB" id="A0A1G2QEN8"/>
<reference evidence="3 4" key="1">
    <citation type="journal article" date="2016" name="Nat. Commun.">
        <title>Thousands of microbial genomes shed light on interconnected biogeochemical processes in an aquifer system.</title>
        <authorList>
            <person name="Anantharaman K."/>
            <person name="Brown C.T."/>
            <person name="Hug L.A."/>
            <person name="Sharon I."/>
            <person name="Castelle C.J."/>
            <person name="Probst A.J."/>
            <person name="Thomas B.C."/>
            <person name="Singh A."/>
            <person name="Wilkins M.J."/>
            <person name="Karaoz U."/>
            <person name="Brodie E.L."/>
            <person name="Williams K.H."/>
            <person name="Hubbard S.S."/>
            <person name="Banfield J.F."/>
        </authorList>
    </citation>
    <scope>NUCLEOTIDE SEQUENCE [LARGE SCALE GENOMIC DNA]</scope>
</reference>
<dbReference type="InterPro" id="IPR043993">
    <property type="entry name" value="T4SS_pilin"/>
</dbReference>
<feature type="signal peptide" evidence="2">
    <location>
        <begin position="1"/>
        <end position="23"/>
    </location>
</feature>
<keyword evidence="1" id="KW-1133">Transmembrane helix</keyword>
<evidence type="ECO:0000313" key="3">
    <source>
        <dbReference type="EMBL" id="OHA58539.1"/>
    </source>
</evidence>
<feature type="chain" id="PRO_5009584094" evidence="2">
    <location>
        <begin position="24"/>
        <end position="150"/>
    </location>
</feature>
<evidence type="ECO:0000313" key="4">
    <source>
        <dbReference type="Proteomes" id="UP000177043"/>
    </source>
</evidence>
<dbReference type="Proteomes" id="UP000177043">
    <property type="component" value="Unassembled WGS sequence"/>
</dbReference>
<dbReference type="EMBL" id="MHTJ01000003">
    <property type="protein sequence ID" value="OHA58539.1"/>
    <property type="molecule type" value="Genomic_DNA"/>
</dbReference>